<feature type="region of interest" description="Disordered" evidence="5">
    <location>
        <begin position="232"/>
        <end position="266"/>
    </location>
</feature>
<feature type="DNA-binding region" description="H-T-H motif" evidence="4">
    <location>
        <begin position="31"/>
        <end position="50"/>
    </location>
</feature>
<evidence type="ECO:0000256" key="4">
    <source>
        <dbReference type="PROSITE-ProRule" id="PRU00335"/>
    </source>
</evidence>
<dbReference type="InterPro" id="IPR009057">
    <property type="entry name" value="Homeodomain-like_sf"/>
</dbReference>
<proteinExistence type="predicted"/>
<sequence>MSPRRPDPTTRAALIETAARLLSEEGPRALSTRRVATETGCSTMAVYTHFGSMNDLVREIAREGFARLETYLTSLDTTDDPVADMAVLGRLYRHNAMTNAHLYEVMFGGSSLSGFQLTDEDRQYGRYTLANVVHCAQRCIAAGRFPAGDAELVAHQMWTTVHGIASLELGRYLVEPCTGDRLFESQLVGLMVSVGDEGGAAAGSVEVSAKRFAELVGAENSGCASARAPSIALRARPQSPPATAGRCPQDGLDLADASAKFSPSGD</sequence>
<dbReference type="SUPFAM" id="SSF46689">
    <property type="entry name" value="Homeodomain-like"/>
    <property type="match status" value="1"/>
</dbReference>
<dbReference type="Pfam" id="PF13305">
    <property type="entry name" value="TetR_C_33"/>
    <property type="match status" value="1"/>
</dbReference>
<dbReference type="Gene3D" id="1.10.357.10">
    <property type="entry name" value="Tetracycline Repressor, domain 2"/>
    <property type="match status" value="1"/>
</dbReference>
<dbReference type="RefSeq" id="WP_161699969.1">
    <property type="nucleotide sequence ID" value="NZ_JAAAHS010000164.1"/>
</dbReference>
<dbReference type="InterPro" id="IPR025996">
    <property type="entry name" value="MT1864/Rv1816-like_C"/>
</dbReference>
<dbReference type="PROSITE" id="PS50977">
    <property type="entry name" value="HTH_TETR_2"/>
    <property type="match status" value="1"/>
</dbReference>
<feature type="domain" description="HTH tetR-type" evidence="6">
    <location>
        <begin position="8"/>
        <end position="68"/>
    </location>
</feature>
<gene>
    <name evidence="7" type="ORF">GUY60_20570</name>
</gene>
<dbReference type="SUPFAM" id="SSF48498">
    <property type="entry name" value="Tetracyclin repressor-like, C-terminal domain"/>
    <property type="match status" value="1"/>
</dbReference>
<keyword evidence="2 4" id="KW-0238">DNA-binding</keyword>
<organism evidence="7 8">
    <name type="scientific">Streptomyces boluensis</name>
    <dbReference type="NCBI Taxonomy" id="1775135"/>
    <lineage>
        <taxon>Bacteria</taxon>
        <taxon>Bacillati</taxon>
        <taxon>Actinomycetota</taxon>
        <taxon>Actinomycetes</taxon>
        <taxon>Kitasatosporales</taxon>
        <taxon>Streptomycetaceae</taxon>
        <taxon>Streptomyces</taxon>
    </lineage>
</organism>
<accession>A0A964UR61</accession>
<dbReference type="GO" id="GO:0003700">
    <property type="term" value="F:DNA-binding transcription factor activity"/>
    <property type="evidence" value="ECO:0007669"/>
    <property type="project" value="TreeGrafter"/>
</dbReference>
<comment type="caution">
    <text evidence="7">The sequence shown here is derived from an EMBL/GenBank/DDBJ whole genome shotgun (WGS) entry which is preliminary data.</text>
</comment>
<dbReference type="PRINTS" id="PR00455">
    <property type="entry name" value="HTHTETR"/>
</dbReference>
<keyword evidence="3" id="KW-0804">Transcription</keyword>
<protein>
    <submittedName>
        <fullName evidence="7">TetR family transcriptional regulator</fullName>
    </submittedName>
</protein>
<name>A0A964UR61_9ACTN</name>
<evidence type="ECO:0000259" key="6">
    <source>
        <dbReference type="PROSITE" id="PS50977"/>
    </source>
</evidence>
<dbReference type="PANTHER" id="PTHR30055">
    <property type="entry name" value="HTH-TYPE TRANSCRIPTIONAL REGULATOR RUTR"/>
    <property type="match status" value="1"/>
</dbReference>
<evidence type="ECO:0000313" key="8">
    <source>
        <dbReference type="Proteomes" id="UP000598297"/>
    </source>
</evidence>
<dbReference type="PANTHER" id="PTHR30055:SF209">
    <property type="entry name" value="POSSIBLE TRANSCRIPTIONAL REGULATORY PROTEIN (PROBABLY TETR-FAMILY)"/>
    <property type="match status" value="1"/>
</dbReference>
<evidence type="ECO:0000313" key="7">
    <source>
        <dbReference type="EMBL" id="NBE53771.1"/>
    </source>
</evidence>
<reference evidence="7" key="1">
    <citation type="submission" date="2020-01" db="EMBL/GenBank/DDBJ databases">
        <title>Whole-genome analyses of novel actinobacteria.</title>
        <authorList>
            <person name="Sahin N."/>
        </authorList>
    </citation>
    <scope>NUCLEOTIDE SEQUENCE</scope>
    <source>
        <strain evidence="7">YC537</strain>
    </source>
</reference>
<dbReference type="Proteomes" id="UP000598297">
    <property type="component" value="Unassembled WGS sequence"/>
</dbReference>
<dbReference type="InterPro" id="IPR036271">
    <property type="entry name" value="Tet_transcr_reg_TetR-rel_C_sf"/>
</dbReference>
<dbReference type="InterPro" id="IPR001647">
    <property type="entry name" value="HTH_TetR"/>
</dbReference>
<dbReference type="OrthoDB" id="4709966at2"/>
<evidence type="ECO:0000256" key="2">
    <source>
        <dbReference type="ARBA" id="ARBA00023125"/>
    </source>
</evidence>
<evidence type="ECO:0000256" key="1">
    <source>
        <dbReference type="ARBA" id="ARBA00023015"/>
    </source>
</evidence>
<dbReference type="AlphaFoldDB" id="A0A964UR61"/>
<evidence type="ECO:0000256" key="5">
    <source>
        <dbReference type="SAM" id="MobiDB-lite"/>
    </source>
</evidence>
<evidence type="ECO:0000256" key="3">
    <source>
        <dbReference type="ARBA" id="ARBA00023163"/>
    </source>
</evidence>
<keyword evidence="8" id="KW-1185">Reference proteome</keyword>
<dbReference type="GO" id="GO:0000976">
    <property type="term" value="F:transcription cis-regulatory region binding"/>
    <property type="evidence" value="ECO:0007669"/>
    <property type="project" value="TreeGrafter"/>
</dbReference>
<dbReference type="EMBL" id="JAAAHS010000164">
    <property type="protein sequence ID" value="NBE53771.1"/>
    <property type="molecule type" value="Genomic_DNA"/>
</dbReference>
<dbReference type="InterPro" id="IPR050109">
    <property type="entry name" value="HTH-type_TetR-like_transc_reg"/>
</dbReference>
<dbReference type="Pfam" id="PF00440">
    <property type="entry name" value="TetR_N"/>
    <property type="match status" value="1"/>
</dbReference>
<keyword evidence="1" id="KW-0805">Transcription regulation</keyword>